<dbReference type="PANTHER" id="PTHR34222:SF37">
    <property type="entry name" value="RETROTRANSPOSON GAG DOMAIN-CONTAINING PROTEIN"/>
    <property type="match status" value="1"/>
</dbReference>
<feature type="non-terminal residue" evidence="1">
    <location>
        <position position="1"/>
    </location>
</feature>
<organism evidence="1 2">
    <name type="scientific">Cajanus cajan</name>
    <name type="common">Pigeon pea</name>
    <name type="synonym">Cajanus indicus</name>
    <dbReference type="NCBI Taxonomy" id="3821"/>
    <lineage>
        <taxon>Eukaryota</taxon>
        <taxon>Viridiplantae</taxon>
        <taxon>Streptophyta</taxon>
        <taxon>Embryophyta</taxon>
        <taxon>Tracheophyta</taxon>
        <taxon>Spermatophyta</taxon>
        <taxon>Magnoliopsida</taxon>
        <taxon>eudicotyledons</taxon>
        <taxon>Gunneridae</taxon>
        <taxon>Pentapetalae</taxon>
        <taxon>rosids</taxon>
        <taxon>fabids</taxon>
        <taxon>Fabales</taxon>
        <taxon>Fabaceae</taxon>
        <taxon>Papilionoideae</taxon>
        <taxon>50 kb inversion clade</taxon>
        <taxon>NPAAA clade</taxon>
        <taxon>indigoferoid/millettioid clade</taxon>
        <taxon>Phaseoleae</taxon>
        <taxon>Cajanus</taxon>
    </lineage>
</organism>
<dbReference type="EMBL" id="CM003603">
    <property type="protein sequence ID" value="KYP75611.1"/>
    <property type="molecule type" value="Genomic_DNA"/>
</dbReference>
<dbReference type="Proteomes" id="UP000075243">
    <property type="component" value="Chromosome 1"/>
</dbReference>
<evidence type="ECO:0000313" key="1">
    <source>
        <dbReference type="EMBL" id="KYP75611.1"/>
    </source>
</evidence>
<name>A0A151U8T2_CAJCA</name>
<evidence type="ECO:0008006" key="3">
    <source>
        <dbReference type="Google" id="ProtNLM"/>
    </source>
</evidence>
<evidence type="ECO:0000313" key="2">
    <source>
        <dbReference type="Proteomes" id="UP000075243"/>
    </source>
</evidence>
<sequence length="250" mass="28923">DEEDSMIMAWLWNSMIPEISDTKIVYDFLVGMNPEFDQVRIQILGKQKVPCFNEVVAIVRSEESRRSLMLESRAVENSAMVANHKGDDGLWCTYYNKPCHTREKCWKLYEKPLNEDQEGGYRGGSLRKRGQVYVVAGTNEEKKPETTAHLNQEEIERMRTLLSKLEKHTCVCSFAYLGKFPLSFELNVSDTPFNHYWILDSRATNHITPLAKHFSTYSPHVPMLSTNLVSIQKLIKDLSCNVFYNDHCVF</sequence>
<dbReference type="AlphaFoldDB" id="A0A151U8T2"/>
<protein>
    <recommendedName>
        <fullName evidence="3">Retrovirus-related Pol polyprotein from transposon TNT 1-94</fullName>
    </recommendedName>
</protein>
<gene>
    <name evidence="1" type="ORF">KK1_019802</name>
</gene>
<proteinExistence type="predicted"/>
<keyword evidence="2" id="KW-1185">Reference proteome</keyword>
<dbReference type="PANTHER" id="PTHR34222">
    <property type="entry name" value="GAG_PRE-INTEGRS DOMAIN-CONTAINING PROTEIN"/>
    <property type="match status" value="1"/>
</dbReference>
<dbReference type="Gramene" id="C.cajan_19245.t">
    <property type="protein sequence ID" value="C.cajan_19245.t"/>
    <property type="gene ID" value="C.cajan_19245"/>
</dbReference>
<accession>A0A151U8T2</accession>
<reference evidence="1 2" key="1">
    <citation type="journal article" date="2012" name="Nat. Biotechnol.">
        <title>Draft genome sequence of pigeonpea (Cajanus cajan), an orphan legume crop of resource-poor farmers.</title>
        <authorList>
            <person name="Varshney R.K."/>
            <person name="Chen W."/>
            <person name="Li Y."/>
            <person name="Bharti A.K."/>
            <person name="Saxena R.K."/>
            <person name="Schlueter J.A."/>
            <person name="Donoghue M.T."/>
            <person name="Azam S."/>
            <person name="Fan G."/>
            <person name="Whaley A.M."/>
            <person name="Farmer A.D."/>
            <person name="Sheridan J."/>
            <person name="Iwata A."/>
            <person name="Tuteja R."/>
            <person name="Penmetsa R.V."/>
            <person name="Wu W."/>
            <person name="Upadhyaya H.D."/>
            <person name="Yang S.P."/>
            <person name="Shah T."/>
            <person name="Saxena K.B."/>
            <person name="Michael T."/>
            <person name="McCombie W.R."/>
            <person name="Yang B."/>
            <person name="Zhang G."/>
            <person name="Yang H."/>
            <person name="Wang J."/>
            <person name="Spillane C."/>
            <person name="Cook D.R."/>
            <person name="May G.D."/>
            <person name="Xu X."/>
            <person name="Jackson S.A."/>
        </authorList>
    </citation>
    <scope>NUCLEOTIDE SEQUENCE [LARGE SCALE GENOMIC DNA]</scope>
    <source>
        <strain evidence="2">cv. Asha</strain>
    </source>
</reference>